<dbReference type="RefSeq" id="WP_120487807.1">
    <property type="nucleotide sequence ID" value="NZ_OUNC01000013.1"/>
</dbReference>
<gene>
    <name evidence="1" type="ORF">BTBSAS_200053</name>
</gene>
<dbReference type="InterPro" id="IPR006490">
    <property type="entry name" value="Maj_tail_phi13"/>
</dbReference>
<evidence type="ECO:0000313" key="2">
    <source>
        <dbReference type="Proteomes" id="UP000270190"/>
    </source>
</evidence>
<evidence type="ECO:0000313" key="1">
    <source>
        <dbReference type="EMBL" id="SPP28466.1"/>
    </source>
</evidence>
<proteinExistence type="predicted"/>
<reference evidence="2" key="1">
    <citation type="submission" date="2018-04" db="EMBL/GenBank/DDBJ databases">
        <authorList>
            <person name="Illikoud N."/>
        </authorList>
    </citation>
    <scope>NUCLEOTIDE SEQUENCE [LARGE SCALE GENOMIC DNA]</scope>
</reference>
<protein>
    <recommendedName>
        <fullName evidence="3">Phage tail protein</fullName>
    </recommendedName>
</protein>
<dbReference type="AlphaFoldDB" id="A0A2X0QIQ4"/>
<dbReference type="NCBIfam" id="TIGR01603">
    <property type="entry name" value="maj_tail_phi13"/>
    <property type="match status" value="1"/>
</dbReference>
<evidence type="ECO:0008006" key="3">
    <source>
        <dbReference type="Google" id="ProtNLM"/>
    </source>
</evidence>
<dbReference type="Proteomes" id="UP000270190">
    <property type="component" value="Unassembled WGS sequence"/>
</dbReference>
<dbReference type="InterPro" id="IPR006724">
    <property type="entry name" value="Phage_TTP"/>
</dbReference>
<name>A0A2X0QIQ4_BROTH</name>
<accession>A0A2X0QIQ4</accession>
<dbReference type="EMBL" id="OUNC01000013">
    <property type="protein sequence ID" value="SPP28466.1"/>
    <property type="molecule type" value="Genomic_DNA"/>
</dbReference>
<dbReference type="Pfam" id="PF04630">
    <property type="entry name" value="Phage_TTP_1"/>
    <property type="match status" value="1"/>
</dbReference>
<sequence>MATVGFKAIHLAELGKDDKVVKEFEVSAAKGGSIGAKIAGIGATANTVYASNVPFYVSAQGVSSPKLTLDIADLYPELSAAMTGAETTEEGFVTIGAETKPPYMSVVLETNDKDGNSLYIGLMKGKFTAPDEELKTAEDKGVELQTDSVEGDFIARSADALVYAKASTATEGVTLEAFKEFVFGGKAAGK</sequence>
<organism evidence="1 2">
    <name type="scientific">Brochothrix thermosphacta</name>
    <name type="common">Microbacterium thermosphactum</name>
    <dbReference type="NCBI Taxonomy" id="2756"/>
    <lineage>
        <taxon>Bacteria</taxon>
        <taxon>Bacillati</taxon>
        <taxon>Bacillota</taxon>
        <taxon>Bacilli</taxon>
        <taxon>Bacillales</taxon>
        <taxon>Listeriaceae</taxon>
        <taxon>Brochothrix</taxon>
    </lineage>
</organism>